<name>E8ZKK1_MYCHL</name>
<accession>E8ZKK1</accession>
<reference evidence="1 2" key="1">
    <citation type="journal article" date="2011" name="J. Bacteriol.">
        <title>Complete genome sequence of Mycoplasma haemofelis, a hemotropic mycoplasma.</title>
        <authorList>
            <person name="Barker E.N."/>
            <person name="Helps C.R."/>
            <person name="Peters I.R."/>
            <person name="Darby A.C."/>
            <person name="Radford A.D."/>
            <person name="Tasker S."/>
        </authorList>
    </citation>
    <scope>NUCLEOTIDE SEQUENCE [LARGE SCALE GENOMIC DNA]</scope>
    <source>
        <strain evidence="1 2">Langford 1</strain>
    </source>
</reference>
<evidence type="ECO:0000313" key="1">
    <source>
        <dbReference type="EMBL" id="CBY92167.1"/>
    </source>
</evidence>
<dbReference type="OrthoDB" id="9828693at2"/>
<dbReference type="Proteomes" id="UP000008637">
    <property type="component" value="Chromosome"/>
</dbReference>
<keyword evidence="2" id="KW-1185">Reference proteome</keyword>
<dbReference type="KEGG" id="mha:HF1_01590"/>
<dbReference type="AlphaFoldDB" id="E8ZKK1"/>
<evidence type="ECO:0000313" key="2">
    <source>
        <dbReference type="Proteomes" id="UP000008637"/>
    </source>
</evidence>
<proteinExistence type="predicted"/>
<sequence length="220" mass="24225">MTGAAKTAAALSGIGGAGSLTVGGVYYSSKETIGSIVKDKVLGTSSEFNESWKDQHKKLLGHKGELSAELKKLKEKHTNSDLEASREALKNWCKSSYEQTYKTSLSKANESLLNEVKTYCIQSTKERLQSTLNGQANKKVLSEAGDKNDFVTNYKALKNHNPSSDGVLDTELAAWKDKADTQGDTKWADLQGWCNKHYNTPFKGETDLFKNLKKYCIKAS</sequence>
<protein>
    <submittedName>
        <fullName evidence="1">Uncharacterized protein</fullName>
    </submittedName>
</protein>
<dbReference type="EMBL" id="FR773153">
    <property type="protein sequence ID" value="CBY92167.1"/>
    <property type="molecule type" value="Genomic_DNA"/>
</dbReference>
<gene>
    <name evidence="1" type="ordered locus">HF1_01590</name>
</gene>
<dbReference type="HOGENOM" id="CLU_087258_1_0_14"/>
<organism evidence="1 2">
    <name type="scientific">Mycoplasma haemofelis (strain Langford 1)</name>
    <name type="common">Haemobartonella felis</name>
    <dbReference type="NCBI Taxonomy" id="941640"/>
    <lineage>
        <taxon>Bacteria</taxon>
        <taxon>Bacillati</taxon>
        <taxon>Mycoplasmatota</taxon>
        <taxon>Mollicutes</taxon>
        <taxon>Mycoplasmataceae</taxon>
        <taxon>Mycoplasma</taxon>
    </lineage>
</organism>